<gene>
    <name evidence="1" type="ORF">AKJ08_1745</name>
</gene>
<organism evidence="1 2">
    <name type="scientific">Vulgatibacter incomptus</name>
    <dbReference type="NCBI Taxonomy" id="1391653"/>
    <lineage>
        <taxon>Bacteria</taxon>
        <taxon>Pseudomonadati</taxon>
        <taxon>Myxococcota</taxon>
        <taxon>Myxococcia</taxon>
        <taxon>Myxococcales</taxon>
        <taxon>Cystobacterineae</taxon>
        <taxon>Vulgatibacteraceae</taxon>
        <taxon>Vulgatibacter</taxon>
    </lineage>
</organism>
<dbReference type="InterPro" id="IPR038444">
    <property type="entry name" value="DUF465_sf"/>
</dbReference>
<protein>
    <recommendedName>
        <fullName evidence="3">DUF465 domain-containing protein</fullName>
    </recommendedName>
</protein>
<reference evidence="1 2" key="1">
    <citation type="submission" date="2015-08" db="EMBL/GenBank/DDBJ databases">
        <authorList>
            <person name="Babu N.S."/>
            <person name="Beckwith C.J."/>
            <person name="Beseler K.G."/>
            <person name="Brison A."/>
            <person name="Carone J.V."/>
            <person name="Caskin T.P."/>
            <person name="Diamond M."/>
            <person name="Durham M.E."/>
            <person name="Foxe J.M."/>
            <person name="Go M."/>
            <person name="Henderson B.A."/>
            <person name="Jones I.B."/>
            <person name="McGettigan J.A."/>
            <person name="Micheletti S.J."/>
            <person name="Nasrallah M.E."/>
            <person name="Ortiz D."/>
            <person name="Piller C.R."/>
            <person name="Privatt S.R."/>
            <person name="Schneider S.L."/>
            <person name="Sharp S."/>
            <person name="Smith T.C."/>
            <person name="Stanton J.D."/>
            <person name="Ullery H.E."/>
            <person name="Wilson R.J."/>
            <person name="Serrano M.G."/>
            <person name="Buck G."/>
            <person name="Lee V."/>
            <person name="Wang Y."/>
            <person name="Carvalho R."/>
            <person name="Voegtly L."/>
            <person name="Shi R."/>
            <person name="Duckworth R."/>
            <person name="Johnson A."/>
            <person name="Loviza R."/>
            <person name="Walstead R."/>
            <person name="Shah Z."/>
            <person name="Kiflezghi M."/>
            <person name="Wade K."/>
            <person name="Ball S.L."/>
            <person name="Bradley K.W."/>
            <person name="Asai D.J."/>
            <person name="Bowman C.A."/>
            <person name="Russell D.A."/>
            <person name="Pope W.H."/>
            <person name="Jacobs-Sera D."/>
            <person name="Hendrix R.W."/>
            <person name="Hatfull G.F."/>
        </authorList>
    </citation>
    <scope>NUCLEOTIDE SEQUENCE [LARGE SCALE GENOMIC DNA]</scope>
    <source>
        <strain evidence="1 2">DSM 27710</strain>
    </source>
</reference>
<dbReference type="STRING" id="1391653.AKJ08_1745"/>
<dbReference type="Pfam" id="PF04325">
    <property type="entry name" value="DUF465"/>
    <property type="match status" value="1"/>
</dbReference>
<name>A0A0K1PCU1_9BACT</name>
<evidence type="ECO:0008006" key="3">
    <source>
        <dbReference type="Google" id="ProtNLM"/>
    </source>
</evidence>
<evidence type="ECO:0000313" key="1">
    <source>
        <dbReference type="EMBL" id="AKU91358.1"/>
    </source>
</evidence>
<dbReference type="KEGG" id="vin:AKJ08_1745"/>
<sequence length="68" mass="8255">MQRPDRIIDRSAKLDALNRRHAEFEERLETFRNRIYLTPDEESEVRRLKLLKLRAKDEIRRYSVSPSA</sequence>
<dbReference type="Gene3D" id="6.10.280.50">
    <property type="match status" value="1"/>
</dbReference>
<keyword evidence="2" id="KW-1185">Reference proteome</keyword>
<dbReference type="Proteomes" id="UP000055590">
    <property type="component" value="Chromosome"/>
</dbReference>
<dbReference type="InterPro" id="IPR007420">
    <property type="entry name" value="DUF465"/>
</dbReference>
<dbReference type="AlphaFoldDB" id="A0A0K1PCU1"/>
<evidence type="ECO:0000313" key="2">
    <source>
        <dbReference type="Proteomes" id="UP000055590"/>
    </source>
</evidence>
<proteinExistence type="predicted"/>
<accession>A0A0K1PCU1</accession>
<dbReference type="EMBL" id="CP012332">
    <property type="protein sequence ID" value="AKU91358.1"/>
    <property type="molecule type" value="Genomic_DNA"/>
</dbReference>
<dbReference type="RefSeq" id="WP_050725680.1">
    <property type="nucleotide sequence ID" value="NZ_CP012332.1"/>
</dbReference>